<sequence>MLGKETRDSIEKFINEYFSSNKKKSPAMIWAIAKLIRSITF</sequence>
<protein>
    <submittedName>
        <fullName evidence="1">Uncharacterized protein</fullName>
    </submittedName>
</protein>
<organism evidence="1 2">
    <name type="scientific">Enterococcus hirae</name>
    <dbReference type="NCBI Taxonomy" id="1354"/>
    <lineage>
        <taxon>Bacteria</taxon>
        <taxon>Bacillati</taxon>
        <taxon>Bacillota</taxon>
        <taxon>Bacilli</taxon>
        <taxon>Lactobacillales</taxon>
        <taxon>Enterococcaceae</taxon>
        <taxon>Enterococcus</taxon>
    </lineage>
</organism>
<dbReference type="Proteomes" id="UP000253498">
    <property type="component" value="Unassembled WGS sequence"/>
</dbReference>
<name>A0AB37IAX1_ENTHR</name>
<gene>
    <name evidence="1" type="ORF">EB03_01829</name>
</gene>
<comment type="caution">
    <text evidence="1">The sequence shown here is derived from an EMBL/GenBank/DDBJ whole genome shotgun (WGS) entry which is preliminary data.</text>
</comment>
<proteinExistence type="predicted"/>
<dbReference type="RefSeq" id="WP_257007680.1">
    <property type="nucleotide sequence ID" value="NZ_JAWVOF010000007.1"/>
</dbReference>
<dbReference type="EMBL" id="LESJ01000005">
    <property type="protein sequence ID" value="RBT68694.1"/>
    <property type="molecule type" value="Genomic_DNA"/>
</dbReference>
<reference evidence="1 2" key="1">
    <citation type="submission" date="2015-06" db="EMBL/GenBank/DDBJ databases">
        <title>The Genome Sequence of Enterococcus hirae 88EA1.</title>
        <authorList>
            <consortium name="The Broad Institute Genomics Platform"/>
            <consortium name="The Broad Institute Genome Sequencing Center for Infectious Disease"/>
            <person name="Earl A.M."/>
            <person name="Van Tyne D."/>
            <person name="Lebreton F."/>
            <person name="Saavedra J.T."/>
            <person name="Gilmore M.S."/>
            <person name="Manson McGuire A."/>
            <person name="Clock S."/>
            <person name="Crupain M."/>
            <person name="Rangan U."/>
            <person name="Young S."/>
            <person name="Abouelleil A."/>
            <person name="Cao P."/>
            <person name="Chapman S.B."/>
            <person name="Griggs A."/>
            <person name="Priest M."/>
            <person name="Shea T."/>
            <person name="Wortman J."/>
            <person name="Nusbaum C."/>
            <person name="Birren B."/>
        </authorList>
    </citation>
    <scope>NUCLEOTIDE SEQUENCE [LARGE SCALE GENOMIC DNA]</scope>
    <source>
        <strain evidence="1 2">88EA1</strain>
    </source>
</reference>
<evidence type="ECO:0000313" key="1">
    <source>
        <dbReference type="EMBL" id="RBT68694.1"/>
    </source>
</evidence>
<accession>A0AB37IAX1</accession>
<dbReference type="AlphaFoldDB" id="A0AB37IAX1"/>
<evidence type="ECO:0000313" key="2">
    <source>
        <dbReference type="Proteomes" id="UP000253498"/>
    </source>
</evidence>